<keyword evidence="2" id="KW-0732">Signal</keyword>
<evidence type="ECO:0000256" key="2">
    <source>
        <dbReference type="SAM" id="SignalP"/>
    </source>
</evidence>
<dbReference type="InterPro" id="IPR049652">
    <property type="entry name" value="PplA-like"/>
</dbReference>
<dbReference type="Proteomes" id="UP001589855">
    <property type="component" value="Unassembled WGS sequence"/>
</dbReference>
<dbReference type="InterPro" id="IPR007329">
    <property type="entry name" value="FMN-bd"/>
</dbReference>
<accession>A0ABV6K4S1</accession>
<name>A0ABV6K4S1_9LACO</name>
<gene>
    <name evidence="4" type="primary">pplA</name>
    <name evidence="4" type="ORF">ACFFGS_09800</name>
</gene>
<dbReference type="EMBL" id="JBHLUK010000071">
    <property type="protein sequence ID" value="MFC0424411.1"/>
    <property type="molecule type" value="Genomic_DNA"/>
</dbReference>
<dbReference type="SMART" id="SM00900">
    <property type="entry name" value="FMN_bind"/>
    <property type="match status" value="2"/>
</dbReference>
<feature type="region of interest" description="Disordered" evidence="1">
    <location>
        <begin position="23"/>
        <end position="52"/>
    </location>
</feature>
<dbReference type="Pfam" id="PF04205">
    <property type="entry name" value="FMN_bind"/>
    <property type="match status" value="2"/>
</dbReference>
<feature type="compositionally biased region" description="Low complexity" evidence="1">
    <location>
        <begin position="23"/>
        <end position="46"/>
    </location>
</feature>
<evidence type="ECO:0000256" key="1">
    <source>
        <dbReference type="SAM" id="MobiDB-lite"/>
    </source>
</evidence>
<sequence length="310" mass="33190">MRFKSVLTSASVVAISALALAGCGSGSSSSSSSSSSSKKSSSSSSSEKTTKVVKMTAGAKMKAGTYKLEEENYSHGYKVKMSITVNKDGKITKSSYDQVNKDNKSKVDDTDYNKQMKKVSGTNPKAYIPKLNKSLTAGAATGNVGSIDVVSGATESSKTFQNYTQQLVQAAQAGDTATIKIDNGKKMQDGTYKLQEKNYYNGYKVSFAITVKDGKITKSNYDNVNKKGESKADDASYNKQMKKVSKTNPKAYQPALNKSLVKNSDPAKVDVVTGATHSSNTFVLYAEQLQNAAQKGDTKTITVDNMIFAE</sequence>
<dbReference type="Gene3D" id="3.90.1010.20">
    <property type="match status" value="2"/>
</dbReference>
<comment type="caution">
    <text evidence="4">The sequence shown here is derived from an EMBL/GenBank/DDBJ whole genome shotgun (WGS) entry which is preliminary data.</text>
</comment>
<evidence type="ECO:0000313" key="5">
    <source>
        <dbReference type="Proteomes" id="UP001589855"/>
    </source>
</evidence>
<feature type="domain" description="FMN-binding" evidence="3">
    <location>
        <begin position="199"/>
        <end position="293"/>
    </location>
</feature>
<feature type="signal peptide" evidence="2">
    <location>
        <begin position="1"/>
        <end position="21"/>
    </location>
</feature>
<evidence type="ECO:0000259" key="3">
    <source>
        <dbReference type="SMART" id="SM00900"/>
    </source>
</evidence>
<keyword evidence="5" id="KW-1185">Reference proteome</keyword>
<reference evidence="4 5" key="1">
    <citation type="submission" date="2024-09" db="EMBL/GenBank/DDBJ databases">
        <authorList>
            <person name="Sun Q."/>
            <person name="Mori K."/>
        </authorList>
    </citation>
    <scope>NUCLEOTIDE SEQUENCE [LARGE SCALE GENOMIC DNA]</scope>
    <source>
        <strain evidence="4 5">TBRC 4575</strain>
    </source>
</reference>
<feature type="chain" id="PRO_5045808817" evidence="2">
    <location>
        <begin position="22"/>
        <end position="310"/>
    </location>
</feature>
<protein>
    <submittedName>
        <fullName evidence="4">Extracellular electron transfer flavoprotein PplA</fullName>
    </submittedName>
</protein>
<organism evidence="4 5">
    <name type="scientific">Lactiplantibacillus plajomi</name>
    <dbReference type="NCBI Taxonomy" id="1457217"/>
    <lineage>
        <taxon>Bacteria</taxon>
        <taxon>Bacillati</taxon>
        <taxon>Bacillota</taxon>
        <taxon>Bacilli</taxon>
        <taxon>Lactobacillales</taxon>
        <taxon>Lactobacillaceae</taxon>
        <taxon>Lactiplantibacillus</taxon>
    </lineage>
</organism>
<dbReference type="PROSITE" id="PS51257">
    <property type="entry name" value="PROKAR_LIPOPROTEIN"/>
    <property type="match status" value="1"/>
</dbReference>
<feature type="domain" description="FMN-binding" evidence="3">
    <location>
        <begin position="76"/>
        <end position="171"/>
    </location>
</feature>
<evidence type="ECO:0000313" key="4">
    <source>
        <dbReference type="EMBL" id="MFC0424411.1"/>
    </source>
</evidence>
<dbReference type="RefSeq" id="WP_137645020.1">
    <property type="nucleotide sequence ID" value="NZ_BAABRM010000010.1"/>
</dbReference>
<proteinExistence type="predicted"/>
<dbReference type="NCBIfam" id="NF041941">
    <property type="entry name" value="lipo_FMN_PplA"/>
    <property type="match status" value="1"/>
</dbReference>